<sequence>MKFYYGGNHKEAYQNLAHKPTFQQLCHYLFQHEAAILRDLKKEITNHDLEKTIDTAIKLQLIVRKDRRYRLLFPVVTPALVANIQEEKTFQLALQTLKKESDQNVLTALNYFNNLLEQDYFYGVTDAISFATATKLENEKLHLISCQLKDQTTTLPGYFNALKKSELTEENSLYALLGDVELNYALDQFSYIIQRTYQKKKVRPSIFRQALVMTDILAIDDSDNLQLAVPIFDHYGEQVISLADDVFKWQLLFTRFLDFKEMDFLQFIILKG</sequence>
<name>A0ABS3HAY0_9ENTE</name>
<reference evidence="1 2" key="1">
    <citation type="submission" date="2021-03" db="EMBL/GenBank/DDBJ databases">
        <title>Enterococcal diversity collection.</title>
        <authorList>
            <person name="Gilmore M.S."/>
            <person name="Schwartzman J."/>
            <person name="Van Tyne D."/>
            <person name="Martin M."/>
            <person name="Earl A.M."/>
            <person name="Manson A.L."/>
            <person name="Straub T."/>
            <person name="Salamzade R."/>
            <person name="Saavedra J."/>
            <person name="Lebreton F."/>
            <person name="Prichula J."/>
            <person name="Schaufler K."/>
            <person name="Gaca A."/>
            <person name="Sgardioli B."/>
            <person name="Wagenaar J."/>
            <person name="Strong T."/>
        </authorList>
    </citation>
    <scope>NUCLEOTIDE SEQUENCE [LARGE SCALE GENOMIC DNA]</scope>
    <source>
        <strain evidence="1 2">MJM12</strain>
    </source>
</reference>
<dbReference type="Pfam" id="PF08820">
    <property type="entry name" value="DUF1803"/>
    <property type="match status" value="1"/>
</dbReference>
<dbReference type="EMBL" id="JAFLVT010000026">
    <property type="protein sequence ID" value="MBO0450625.1"/>
    <property type="molecule type" value="Genomic_DNA"/>
</dbReference>
<dbReference type="Proteomes" id="UP000664256">
    <property type="component" value="Unassembled WGS sequence"/>
</dbReference>
<evidence type="ECO:0000313" key="1">
    <source>
        <dbReference type="EMBL" id="MBO0450625.1"/>
    </source>
</evidence>
<keyword evidence="2" id="KW-1185">Reference proteome</keyword>
<dbReference type="RefSeq" id="WP_206905898.1">
    <property type="nucleotide sequence ID" value="NZ_JAFLVT010000026.1"/>
</dbReference>
<comment type="caution">
    <text evidence="1">The sequence shown here is derived from an EMBL/GenBank/DDBJ whole genome shotgun (WGS) entry which is preliminary data.</text>
</comment>
<accession>A0ABS3HAY0</accession>
<evidence type="ECO:0000313" key="2">
    <source>
        <dbReference type="Proteomes" id="UP000664256"/>
    </source>
</evidence>
<dbReference type="InterPro" id="IPR014924">
    <property type="entry name" value="DUF1803"/>
</dbReference>
<organism evidence="1 2">
    <name type="scientific">Candidatus Enterococcus myersii</name>
    <dbReference type="NCBI Taxonomy" id="2815322"/>
    <lineage>
        <taxon>Bacteria</taxon>
        <taxon>Bacillati</taxon>
        <taxon>Bacillota</taxon>
        <taxon>Bacilli</taxon>
        <taxon>Lactobacillales</taxon>
        <taxon>Enterococcaceae</taxon>
        <taxon>Enterococcus</taxon>
    </lineage>
</organism>
<protein>
    <submittedName>
        <fullName evidence="1">DUF1803 domain-containing protein</fullName>
    </submittedName>
</protein>
<gene>
    <name evidence="1" type="ORF">JZO76_14020</name>
</gene>
<proteinExistence type="predicted"/>